<dbReference type="EMBL" id="LT629749">
    <property type="protein sequence ID" value="SDS68094.1"/>
    <property type="molecule type" value="Genomic_DNA"/>
</dbReference>
<organism evidence="4 5">
    <name type="scientific">Friedmanniella luteola</name>
    <dbReference type="NCBI Taxonomy" id="546871"/>
    <lineage>
        <taxon>Bacteria</taxon>
        <taxon>Bacillati</taxon>
        <taxon>Actinomycetota</taxon>
        <taxon>Actinomycetes</taxon>
        <taxon>Propionibacteriales</taxon>
        <taxon>Nocardioidaceae</taxon>
        <taxon>Friedmanniella</taxon>
    </lineage>
</organism>
<evidence type="ECO:0000259" key="3">
    <source>
        <dbReference type="SMART" id="SM00563"/>
    </source>
</evidence>
<protein>
    <submittedName>
        <fullName evidence="4">1-acyl-sn-glycerol-3-phosphate acyltransferase</fullName>
    </submittedName>
</protein>
<dbReference type="PANTHER" id="PTHR10434:SF11">
    <property type="entry name" value="1-ACYL-SN-GLYCEROL-3-PHOSPHATE ACYLTRANSFERASE"/>
    <property type="match status" value="1"/>
</dbReference>
<dbReference type="Pfam" id="PF01553">
    <property type="entry name" value="Acyltransferase"/>
    <property type="match status" value="1"/>
</dbReference>
<gene>
    <name evidence="4" type="ORF">SAMN04488543_2180</name>
</gene>
<dbReference type="SMART" id="SM00563">
    <property type="entry name" value="PlsC"/>
    <property type="match status" value="1"/>
</dbReference>
<feature type="domain" description="Phospholipid/glycerol acyltransferase" evidence="3">
    <location>
        <begin position="54"/>
        <end position="164"/>
    </location>
</feature>
<proteinExistence type="predicted"/>
<dbReference type="RefSeq" id="WP_157720430.1">
    <property type="nucleotide sequence ID" value="NZ_LT629749.1"/>
</dbReference>
<reference evidence="4 5" key="1">
    <citation type="submission" date="2016-10" db="EMBL/GenBank/DDBJ databases">
        <authorList>
            <person name="de Groot N.N."/>
        </authorList>
    </citation>
    <scope>NUCLEOTIDE SEQUENCE [LARGE SCALE GENOMIC DNA]</scope>
    <source>
        <strain evidence="4 5">DSM 21741</strain>
    </source>
</reference>
<dbReference type="OrthoDB" id="9808424at2"/>
<name>A0A1H1U6Q5_9ACTN</name>
<keyword evidence="2 4" id="KW-0012">Acyltransferase</keyword>
<sequence>MIAGVSPDLPHTDELPPTKEWGLRLLRHPVRLVLSTWWRVRVHGRQHLPRRGPAILVANHLGFLDGPAVVAFTPRQTFTVAKTELFHGALGRLLTYVGQIPVHRHQPDTWAIDRAVQVLRAGKVLLLFPEGRRTGGEVAHAHRGAAYLAMVTGAPLVPVALLGTREPGHTDAQLPRRGGPVHIVYGAPFTLPREPWPRRRAEVGRWTEHIRQHLAEHVVAAQALTGLPLPGPPRAKSHLTRR</sequence>
<dbReference type="GO" id="GO:0006654">
    <property type="term" value="P:phosphatidic acid biosynthetic process"/>
    <property type="evidence" value="ECO:0007669"/>
    <property type="project" value="TreeGrafter"/>
</dbReference>
<evidence type="ECO:0000256" key="1">
    <source>
        <dbReference type="ARBA" id="ARBA00022679"/>
    </source>
</evidence>
<dbReference type="SUPFAM" id="SSF69593">
    <property type="entry name" value="Glycerol-3-phosphate (1)-acyltransferase"/>
    <property type="match status" value="1"/>
</dbReference>
<dbReference type="STRING" id="546871.SAMN04488543_2180"/>
<evidence type="ECO:0000313" key="5">
    <source>
        <dbReference type="Proteomes" id="UP000199092"/>
    </source>
</evidence>
<dbReference type="GO" id="GO:0003841">
    <property type="term" value="F:1-acylglycerol-3-phosphate O-acyltransferase activity"/>
    <property type="evidence" value="ECO:0007669"/>
    <property type="project" value="TreeGrafter"/>
</dbReference>
<evidence type="ECO:0000256" key="2">
    <source>
        <dbReference type="ARBA" id="ARBA00023315"/>
    </source>
</evidence>
<dbReference type="InterPro" id="IPR002123">
    <property type="entry name" value="Plipid/glycerol_acylTrfase"/>
</dbReference>
<keyword evidence="5" id="KW-1185">Reference proteome</keyword>
<dbReference type="AlphaFoldDB" id="A0A1H1U6Q5"/>
<dbReference type="CDD" id="cd07989">
    <property type="entry name" value="LPLAT_AGPAT-like"/>
    <property type="match status" value="1"/>
</dbReference>
<accession>A0A1H1U6Q5</accession>
<dbReference type="Proteomes" id="UP000199092">
    <property type="component" value="Chromosome I"/>
</dbReference>
<dbReference type="PANTHER" id="PTHR10434">
    <property type="entry name" value="1-ACYL-SN-GLYCEROL-3-PHOSPHATE ACYLTRANSFERASE"/>
    <property type="match status" value="1"/>
</dbReference>
<evidence type="ECO:0000313" key="4">
    <source>
        <dbReference type="EMBL" id="SDS68094.1"/>
    </source>
</evidence>
<keyword evidence="1 4" id="KW-0808">Transferase</keyword>